<comment type="similarity">
    <text evidence="9">Belongs to the SecD/SecF family. SecD subfamily.</text>
</comment>
<keyword evidence="2 9" id="KW-0813">Transport</keyword>
<dbReference type="InterPro" id="IPR048634">
    <property type="entry name" value="SecD_SecF_C"/>
</dbReference>
<dbReference type="Pfam" id="PF02355">
    <property type="entry name" value="SecD_SecF_C"/>
    <property type="match status" value="2"/>
</dbReference>
<dbReference type="InterPro" id="IPR022646">
    <property type="entry name" value="SecD/SecF_CS"/>
</dbReference>
<dbReference type="Pfam" id="PF22599">
    <property type="entry name" value="SecDF_P1_head"/>
    <property type="match status" value="1"/>
</dbReference>
<comment type="subunit">
    <text evidence="9">Forms a complex with SecF. Part of the essential Sec protein translocation apparatus which comprises SecA, SecYEG and auxiliary proteins SecDF. Other proteins may also be involved.</text>
</comment>
<dbReference type="PRINTS" id="PR01755">
    <property type="entry name" value="SECFTRNLCASE"/>
</dbReference>
<evidence type="ECO:0000256" key="6">
    <source>
        <dbReference type="ARBA" id="ARBA00022989"/>
    </source>
</evidence>
<feature type="transmembrane region" description="Helical" evidence="9">
    <location>
        <begin position="714"/>
        <end position="738"/>
    </location>
</feature>
<dbReference type="InterPro" id="IPR005665">
    <property type="entry name" value="SecF_bac"/>
</dbReference>
<dbReference type="NCBIfam" id="TIGR00916">
    <property type="entry name" value="2A0604s01"/>
    <property type="match status" value="2"/>
</dbReference>
<evidence type="ECO:0000259" key="12">
    <source>
        <dbReference type="Pfam" id="PF21760"/>
    </source>
</evidence>
<keyword evidence="3 9" id="KW-1003">Cell membrane</keyword>
<organism evidence="14 15">
    <name type="scientific">Nocardioides massiliensis</name>
    <dbReference type="NCBI Taxonomy" id="1325935"/>
    <lineage>
        <taxon>Bacteria</taxon>
        <taxon>Bacillati</taxon>
        <taxon>Actinomycetota</taxon>
        <taxon>Actinomycetes</taxon>
        <taxon>Propionibacteriales</taxon>
        <taxon>Nocardioidaceae</taxon>
        <taxon>Nocardioides</taxon>
    </lineage>
</organism>
<reference evidence="14 15" key="1">
    <citation type="submission" date="2023-07" db="EMBL/GenBank/DDBJ databases">
        <title>Sequencing the genomes of 1000 actinobacteria strains.</title>
        <authorList>
            <person name="Klenk H.-P."/>
        </authorList>
    </citation>
    <scope>NUCLEOTIDE SEQUENCE [LARGE SCALE GENOMIC DNA]</scope>
    <source>
        <strain evidence="14 15">GD13</strain>
    </source>
</reference>
<feature type="domain" description="Protein export membrane protein SecD/SecF C-terminal" evidence="11">
    <location>
        <begin position="264"/>
        <end position="430"/>
    </location>
</feature>
<feature type="transmembrane region" description="Helical" evidence="9">
    <location>
        <begin position="611"/>
        <end position="632"/>
    </location>
</feature>
<evidence type="ECO:0000256" key="9">
    <source>
        <dbReference type="HAMAP-Rule" id="MF_01463"/>
    </source>
</evidence>
<evidence type="ECO:0000256" key="4">
    <source>
        <dbReference type="ARBA" id="ARBA00022692"/>
    </source>
</evidence>
<evidence type="ECO:0000256" key="7">
    <source>
        <dbReference type="ARBA" id="ARBA00023010"/>
    </source>
</evidence>
<feature type="transmembrane region" description="Helical" evidence="9">
    <location>
        <begin position="638"/>
        <end position="659"/>
    </location>
</feature>
<dbReference type="RefSeq" id="WP_306825182.1">
    <property type="nucleotide sequence ID" value="NZ_JAUSQM010000001.1"/>
</dbReference>
<feature type="transmembrane region" description="Helical" evidence="9">
    <location>
        <begin position="379"/>
        <end position="402"/>
    </location>
</feature>
<dbReference type="InterPro" id="IPR054384">
    <property type="entry name" value="SecDF_P1_head"/>
</dbReference>
<comment type="caution">
    <text evidence="14">The sequence shown here is derived from an EMBL/GenBank/DDBJ whole genome shotgun (WGS) entry which is preliminary data.</text>
</comment>
<feature type="transmembrane region" description="Helical" evidence="9">
    <location>
        <begin position="472"/>
        <end position="493"/>
    </location>
</feature>
<evidence type="ECO:0000256" key="8">
    <source>
        <dbReference type="ARBA" id="ARBA00023136"/>
    </source>
</evidence>
<evidence type="ECO:0000313" key="15">
    <source>
        <dbReference type="Proteomes" id="UP001240447"/>
    </source>
</evidence>
<keyword evidence="4 9" id="KW-0812">Transmembrane</keyword>
<dbReference type="NCBIfam" id="TIGR01129">
    <property type="entry name" value="secD"/>
    <property type="match status" value="1"/>
</dbReference>
<protein>
    <recommendedName>
        <fullName evidence="9 10">Multifunctional fusion protein</fullName>
    </recommendedName>
    <domain>
        <recommendedName>
            <fullName evidence="9">Protein translocase subunit SecD</fullName>
        </recommendedName>
    </domain>
    <domain>
        <recommendedName>
            <fullName evidence="10">Protein-export membrane protein SecF</fullName>
        </recommendedName>
    </domain>
</protein>
<keyword evidence="6 9" id="KW-1133">Transmembrane helix</keyword>
<sequence>MTRAIWLRLVLVVLVLGGSVALTLTQEPRLGLDLEGGVSITLETKDSPDGTVADAEATERTLAVLRNRVDALGVAEPTLARSGENRIIVELPGYDDPEEARQVVGKTAQLTMHRVVGVAQSGEDGEPPESSDEANQVVLDEDGLPIEIGPTVISGNEVSGANEANDPSQGTGWFVNIDFQGQGGSKWRDLTADAACNPVGDPQRRVAIKLDDEIISSPQVAESVNCNVGIPGGSTTITGNFDLESAKNLAVLIEGGSLPVPVDVIDQRQVGPTLGEAAIDASIEAGVIGLILTGLFIAIVYRLSGLLATIALGTYAVISFALLLMLGATLTLPGLAGFVLAIGMAIDANVLVFERAREEYAERPERGLGRSMAIGYNKAWSAILDSNITTLLAAALLFFLAAGPVRGFGVTLSIGVIASMFSALVVARVLTEIVLRSKWLEKRPQITGIGDISRFRKYLRRRNPDLMGKSKLWLGISGALMVFSLAGIAFQGLNYGIEFTGGRQVEYSTAETVDVDEAREAVAELGYPNAVVQSAGEADILIRTERISNEEENRIRDAIADIGGGEAEIVDDQSIGASLGNELRTKALIAFLIAIAAQMLYLAVRFKWTFATSAMIGMVHDVIIVVGIFAWLGKPIDGVFLAAILSVIGLSVNDTIVVFDRIREQWRASHGTKFADVCNTACLDTAPRTINTGLGAMFILAALAVLGGDSLQDFSIALLIGLTVGLYSSIFTAAPLAIQFSKKWPMARTEKVKRTERDPSDTGAVV</sequence>
<dbReference type="Pfam" id="PF07549">
    <property type="entry name" value="Sec_GG"/>
    <property type="match status" value="2"/>
</dbReference>
<feature type="transmembrane region" description="Helical" evidence="9">
    <location>
        <begin position="587"/>
        <end position="604"/>
    </location>
</feature>
<keyword evidence="5 9" id="KW-0653">Protein transport</keyword>
<dbReference type="Pfam" id="PF21760">
    <property type="entry name" value="SecD_1st"/>
    <property type="match status" value="1"/>
</dbReference>
<comment type="caution">
    <text evidence="9">Lacks conserved residue(s) required for the propagation of feature annotation.</text>
</comment>
<evidence type="ECO:0000256" key="1">
    <source>
        <dbReference type="ARBA" id="ARBA00004651"/>
    </source>
</evidence>
<dbReference type="EMBL" id="JAUSQM010000001">
    <property type="protein sequence ID" value="MDP9822717.1"/>
    <property type="molecule type" value="Genomic_DNA"/>
</dbReference>
<dbReference type="InterPro" id="IPR022645">
    <property type="entry name" value="SecD/SecF_bac"/>
</dbReference>
<dbReference type="HAMAP" id="MF_01463_B">
    <property type="entry name" value="SecD_B"/>
    <property type="match status" value="1"/>
</dbReference>
<feature type="transmembrane region" description="Helical" evidence="9">
    <location>
        <begin position="334"/>
        <end position="353"/>
    </location>
</feature>
<dbReference type="Proteomes" id="UP001240447">
    <property type="component" value="Unassembled WGS sequence"/>
</dbReference>
<dbReference type="PANTHER" id="PTHR30081:SF1">
    <property type="entry name" value="PROTEIN TRANSLOCASE SUBUNIT SECD"/>
    <property type="match status" value="1"/>
</dbReference>
<feature type="transmembrane region" description="Helical" evidence="9">
    <location>
        <begin position="408"/>
        <end position="430"/>
    </location>
</feature>
<dbReference type="NCBIfam" id="TIGR00966">
    <property type="entry name" value="transloc_SecF"/>
    <property type="match status" value="1"/>
</dbReference>
<gene>
    <name evidence="10" type="primary">secF</name>
    <name evidence="9" type="synonym">secD</name>
    <name evidence="14" type="ORF">J2S59_002526</name>
</gene>
<comment type="function">
    <text evidence="9">Part of the Sec protein translocase complex. Interacts with the SecYEG preprotein conducting channel. SecDF uses the proton motive force (PMF) to complete protein translocation after the ATP-dependent function of SecA.</text>
</comment>
<dbReference type="HAMAP" id="MF_01464_B">
    <property type="entry name" value="SecF_B"/>
    <property type="match status" value="1"/>
</dbReference>
<accession>A0ABT9NQK4</accession>
<evidence type="ECO:0000256" key="5">
    <source>
        <dbReference type="ARBA" id="ARBA00022927"/>
    </source>
</evidence>
<dbReference type="InterPro" id="IPR022813">
    <property type="entry name" value="SecD/SecF_arch_bac"/>
</dbReference>
<dbReference type="InterPro" id="IPR005791">
    <property type="entry name" value="SecD"/>
</dbReference>
<feature type="transmembrane region" description="Helical" evidence="9">
    <location>
        <begin position="306"/>
        <end position="328"/>
    </location>
</feature>
<dbReference type="Gene3D" id="3.30.1360.200">
    <property type="match status" value="1"/>
</dbReference>
<keyword evidence="8 9" id="KW-0472">Membrane</keyword>
<feature type="transmembrane region" description="Helical" evidence="9">
    <location>
        <begin position="281"/>
        <end position="301"/>
    </location>
</feature>
<evidence type="ECO:0000313" key="14">
    <source>
        <dbReference type="EMBL" id="MDP9822717.1"/>
    </source>
</evidence>
<comment type="subcellular location">
    <subcellularLocation>
        <location evidence="1 9">Cell membrane</location>
        <topology evidence="1 9">Multi-pass membrane protein</topology>
    </subcellularLocation>
</comment>
<feature type="domain" description="Protein translocase subunit SecDF P1" evidence="12">
    <location>
        <begin position="59"/>
        <end position="115"/>
    </location>
</feature>
<dbReference type="Gene3D" id="1.20.1640.10">
    <property type="entry name" value="Multidrug efflux transporter AcrB transmembrane domain"/>
    <property type="match status" value="2"/>
</dbReference>
<feature type="domain" description="Protein export membrane protein SecD/SecF C-terminal" evidence="11">
    <location>
        <begin position="559"/>
        <end position="742"/>
    </location>
</feature>
<keyword evidence="7 9" id="KW-0811">Translocation</keyword>
<dbReference type="PANTHER" id="PTHR30081">
    <property type="entry name" value="PROTEIN-EXPORT MEMBRANE PROTEIN SEC"/>
    <property type="match status" value="1"/>
</dbReference>
<keyword evidence="15" id="KW-1185">Reference proteome</keyword>
<dbReference type="Gene3D" id="3.30.70.3400">
    <property type="match status" value="1"/>
</dbReference>
<dbReference type="InterPro" id="IPR055344">
    <property type="entry name" value="SecD_SecF_C_bact"/>
</dbReference>
<comment type="similarity">
    <text evidence="10">Belongs to the SecD/SecF family. SecF subfamily.</text>
</comment>
<dbReference type="NCBIfam" id="NF009583">
    <property type="entry name" value="PRK13024.1-3"/>
    <property type="match status" value="1"/>
</dbReference>
<feature type="domain" description="SecDF P1 head subdomain" evidence="13">
    <location>
        <begin position="143"/>
        <end position="260"/>
    </location>
</feature>
<proteinExistence type="inferred from homology"/>
<evidence type="ECO:0000256" key="2">
    <source>
        <dbReference type="ARBA" id="ARBA00022448"/>
    </source>
</evidence>
<name>A0ABT9NQK4_9ACTN</name>
<dbReference type="InterPro" id="IPR048631">
    <property type="entry name" value="SecD_1st"/>
</dbReference>
<feature type="transmembrane region" description="Helical" evidence="9">
    <location>
        <begin position="690"/>
        <end position="708"/>
    </location>
</feature>
<evidence type="ECO:0000256" key="10">
    <source>
        <dbReference type="HAMAP-Rule" id="MF_01464"/>
    </source>
</evidence>
<dbReference type="SUPFAM" id="SSF82866">
    <property type="entry name" value="Multidrug efflux transporter AcrB transmembrane domain"/>
    <property type="match status" value="2"/>
</dbReference>
<comment type="subunit">
    <text evidence="10">Forms a complex with SecD. Part of the essential Sec protein translocation apparatus which comprises SecA, SecYEG and auxiliary proteins SecDF. Other proteins may also be involved.</text>
</comment>
<evidence type="ECO:0000259" key="11">
    <source>
        <dbReference type="Pfam" id="PF02355"/>
    </source>
</evidence>
<evidence type="ECO:0000256" key="3">
    <source>
        <dbReference type="ARBA" id="ARBA00022475"/>
    </source>
</evidence>
<evidence type="ECO:0000259" key="13">
    <source>
        <dbReference type="Pfam" id="PF22599"/>
    </source>
</evidence>